<comment type="caution">
    <text evidence="1">The sequence shown here is derived from an EMBL/GenBank/DDBJ whole genome shotgun (WGS) entry which is preliminary data.</text>
</comment>
<accession>A0ABU3YH41</accession>
<organism evidence="1 2">
    <name type="scientific">Rhizobium brockwellii</name>
    <dbReference type="NCBI Taxonomy" id="3019932"/>
    <lineage>
        <taxon>Bacteria</taxon>
        <taxon>Pseudomonadati</taxon>
        <taxon>Pseudomonadota</taxon>
        <taxon>Alphaproteobacteria</taxon>
        <taxon>Hyphomicrobiales</taxon>
        <taxon>Rhizobiaceae</taxon>
        <taxon>Rhizobium/Agrobacterium group</taxon>
        <taxon>Rhizobium</taxon>
    </lineage>
</organism>
<dbReference type="RefSeq" id="WP_317275822.1">
    <property type="nucleotide sequence ID" value="NZ_JAWJWH010000002.1"/>
</dbReference>
<gene>
    <name evidence="1" type="ORF">R1523_06265</name>
</gene>
<evidence type="ECO:0008006" key="3">
    <source>
        <dbReference type="Google" id="ProtNLM"/>
    </source>
</evidence>
<sequence>MSEKFDKFSNELDVLILDGEQLQNAIQYECHPTEFREALKVIGDKKKQEEFIQKLPNFKAAYQAWFSKSQAVIKQILPDRLTDFNSYYEFPKPRKDISFQNYMIKDALQGLVIRRYGDVIADTASAIPEFNQQINILRAAKNALGSRLMEIRTILQAELFDSEVESARALSKAGYLRGAGAICGVVIEKHLTEVCDAHGLSVKKKNPGISDLNQLLKDNDTITVPQWRFVQHLADIRNLCDHAKEREPTNEEIADLVAGTEKILKTIF</sequence>
<name>A0ABU3YH41_9HYPH</name>
<dbReference type="Proteomes" id="UP001187203">
    <property type="component" value="Unassembled WGS sequence"/>
</dbReference>
<protein>
    <recommendedName>
        <fullName evidence="3">DUF4145 domain-containing protein</fullName>
    </recommendedName>
</protein>
<proteinExistence type="predicted"/>
<keyword evidence="2" id="KW-1185">Reference proteome</keyword>
<evidence type="ECO:0000313" key="2">
    <source>
        <dbReference type="Proteomes" id="UP001187203"/>
    </source>
</evidence>
<reference evidence="2" key="1">
    <citation type="journal article" date="2023" name="Int. J. Mol. Sci.">
        <title>Genomic and Metabolic Characterization of Plant Growth-Promoting Rhizobacteria Isolated from Nodules of Clovers Grown in Non-Farmed Soil.</title>
        <authorList>
            <person name="Wojcik M."/>
            <person name="Koper P."/>
            <person name="Zebracki K."/>
            <person name="Marczak M."/>
            <person name="Mazur A."/>
        </authorList>
    </citation>
    <scope>NUCLEOTIDE SEQUENCE [LARGE SCALE GENOMIC DNA]</scope>
    <source>
        <strain evidence="2">KB12</strain>
    </source>
</reference>
<evidence type="ECO:0000313" key="1">
    <source>
        <dbReference type="EMBL" id="MDV4185102.1"/>
    </source>
</evidence>
<dbReference type="EMBL" id="JAWJWI010000002">
    <property type="protein sequence ID" value="MDV4185102.1"/>
    <property type="molecule type" value="Genomic_DNA"/>
</dbReference>